<evidence type="ECO:0000313" key="8">
    <source>
        <dbReference type="Proteomes" id="UP000196536"/>
    </source>
</evidence>
<dbReference type="RefSeq" id="WP_087620815.1">
    <property type="nucleotide sequence ID" value="NZ_NEXX01000003.1"/>
</dbReference>
<evidence type="ECO:0000256" key="1">
    <source>
        <dbReference type="ARBA" id="ARBA00022908"/>
    </source>
</evidence>
<evidence type="ECO:0000256" key="3">
    <source>
        <dbReference type="ARBA" id="ARBA00023172"/>
    </source>
</evidence>
<evidence type="ECO:0000256" key="4">
    <source>
        <dbReference type="PROSITE-ProRule" id="PRU01248"/>
    </source>
</evidence>
<accession>A0A1Z9YYD5</accession>
<dbReference type="InterPro" id="IPR022000">
    <property type="entry name" value="Min27-like_integrase_DNA_bind"/>
</dbReference>
<reference evidence="7 8" key="1">
    <citation type="submission" date="2017-05" db="EMBL/GenBank/DDBJ databases">
        <title>Acinetobacter populi ANC 5415 (= PBJ7), whole genome shotgun sequencing project.</title>
        <authorList>
            <person name="Nemec A."/>
            <person name="Radolfova-Krizova L."/>
        </authorList>
    </citation>
    <scope>NUCLEOTIDE SEQUENCE [LARGE SCALE GENOMIC DNA]</scope>
    <source>
        <strain evidence="7 8">PBJ7</strain>
    </source>
</reference>
<dbReference type="InterPro" id="IPR044068">
    <property type="entry name" value="CB"/>
</dbReference>
<dbReference type="AlphaFoldDB" id="A0A1Z9YYD5"/>
<dbReference type="Pfam" id="PF00589">
    <property type="entry name" value="Phage_integrase"/>
    <property type="match status" value="1"/>
</dbReference>
<dbReference type="GO" id="GO:0015074">
    <property type="term" value="P:DNA integration"/>
    <property type="evidence" value="ECO:0007669"/>
    <property type="project" value="UniProtKB-KW"/>
</dbReference>
<proteinExistence type="predicted"/>
<evidence type="ECO:0000259" key="5">
    <source>
        <dbReference type="PROSITE" id="PS51898"/>
    </source>
</evidence>
<dbReference type="Gene3D" id="1.10.443.10">
    <property type="entry name" value="Intergrase catalytic core"/>
    <property type="match status" value="1"/>
</dbReference>
<dbReference type="PANTHER" id="PTHR30349">
    <property type="entry name" value="PHAGE INTEGRASE-RELATED"/>
    <property type="match status" value="1"/>
</dbReference>
<dbReference type="PROSITE" id="PS51898">
    <property type="entry name" value="TYR_RECOMBINASE"/>
    <property type="match status" value="1"/>
</dbReference>
<gene>
    <name evidence="7" type="ORF">CAP51_11105</name>
</gene>
<keyword evidence="8" id="KW-1185">Reference proteome</keyword>
<keyword evidence="3" id="KW-0233">DNA recombination</keyword>
<evidence type="ECO:0000313" key="7">
    <source>
        <dbReference type="EMBL" id="OUY07218.1"/>
    </source>
</evidence>
<name>A0A1Z9YYD5_9GAMM</name>
<dbReference type="Proteomes" id="UP000196536">
    <property type="component" value="Unassembled WGS sequence"/>
</dbReference>
<dbReference type="PANTHER" id="PTHR30349:SF36">
    <property type="entry name" value="PROPHAGE INTEGRASE INTR-RELATED"/>
    <property type="match status" value="1"/>
</dbReference>
<dbReference type="InterPro" id="IPR002104">
    <property type="entry name" value="Integrase_catalytic"/>
</dbReference>
<feature type="domain" description="Core-binding (CB)" evidence="6">
    <location>
        <begin position="78"/>
        <end position="159"/>
    </location>
</feature>
<evidence type="ECO:0000256" key="2">
    <source>
        <dbReference type="ARBA" id="ARBA00023125"/>
    </source>
</evidence>
<dbReference type="SUPFAM" id="SSF56349">
    <property type="entry name" value="DNA breaking-rejoining enzymes"/>
    <property type="match status" value="1"/>
</dbReference>
<dbReference type="OrthoDB" id="5391994at2"/>
<dbReference type="EMBL" id="NEXX01000003">
    <property type="protein sequence ID" value="OUY07218.1"/>
    <property type="molecule type" value="Genomic_DNA"/>
</dbReference>
<dbReference type="GO" id="GO:0003677">
    <property type="term" value="F:DNA binding"/>
    <property type="evidence" value="ECO:0007669"/>
    <property type="project" value="UniProtKB-UniRule"/>
</dbReference>
<keyword evidence="1" id="KW-0229">DNA integration</keyword>
<protein>
    <submittedName>
        <fullName evidence="7">Integrase</fullName>
    </submittedName>
</protein>
<dbReference type="CDD" id="cd01189">
    <property type="entry name" value="INT_ICEBs1_C_like"/>
    <property type="match status" value="1"/>
</dbReference>
<sequence length="409" mass="47415">MAIQKSFTGIHIRNQSIRIDFMYKGIRYRHTLPLEPNKANIKYACQLRSAAIHALRTGKFNEKELFPHSRPKSQTLNAELQNLSLHYLSLKSVDITPETQARYKTALNECIKVLGIKKNIELLRPTDIQNLRVKLVSQHSVSTVNHYLTILNGFLKWCEDNQYNQGLSKYCKRFTSQSKEPDPLSLEELNQILFKGCLNLIDRASITLAVYTGLRPGELCGLAFEDVNQDQNTITIRRSITQSGTFKIPKTKKERTIFLLPPAQEAIKILMGYALDLPSQNAQVWFNRHQYREDHIHLLLSPKNLSKKTDIHFFYSPNAWNQKWSAIINRANVRYRPPYQTRHTYACWNLTARGNLAFIANQMGHADYSMLIKVYGRWMDSESSNEIELIWRNIQKPECPIFTTSDLQN</sequence>
<dbReference type="InterPro" id="IPR011010">
    <property type="entry name" value="DNA_brk_join_enz"/>
</dbReference>
<organism evidence="7 8">
    <name type="scientific">Acinetobacter populi</name>
    <dbReference type="NCBI Taxonomy" id="1582270"/>
    <lineage>
        <taxon>Bacteria</taxon>
        <taxon>Pseudomonadati</taxon>
        <taxon>Pseudomonadota</taxon>
        <taxon>Gammaproteobacteria</taxon>
        <taxon>Moraxellales</taxon>
        <taxon>Moraxellaceae</taxon>
        <taxon>Acinetobacter</taxon>
    </lineage>
</organism>
<feature type="domain" description="Tyr recombinase" evidence="5">
    <location>
        <begin position="179"/>
        <end position="389"/>
    </location>
</feature>
<dbReference type="Pfam" id="PF12167">
    <property type="entry name" value="Arm-DNA-bind_2"/>
    <property type="match status" value="1"/>
</dbReference>
<dbReference type="GO" id="GO:0006310">
    <property type="term" value="P:DNA recombination"/>
    <property type="evidence" value="ECO:0007669"/>
    <property type="project" value="UniProtKB-KW"/>
</dbReference>
<keyword evidence="2 4" id="KW-0238">DNA-binding</keyword>
<dbReference type="PROSITE" id="PS51900">
    <property type="entry name" value="CB"/>
    <property type="match status" value="1"/>
</dbReference>
<dbReference type="InterPro" id="IPR013762">
    <property type="entry name" value="Integrase-like_cat_sf"/>
</dbReference>
<evidence type="ECO:0000259" key="6">
    <source>
        <dbReference type="PROSITE" id="PS51900"/>
    </source>
</evidence>
<dbReference type="InterPro" id="IPR050090">
    <property type="entry name" value="Tyrosine_recombinase_XerCD"/>
</dbReference>
<comment type="caution">
    <text evidence="7">The sequence shown here is derived from an EMBL/GenBank/DDBJ whole genome shotgun (WGS) entry which is preliminary data.</text>
</comment>
<dbReference type="InterPro" id="IPR010998">
    <property type="entry name" value="Integrase_recombinase_N"/>
</dbReference>
<dbReference type="Gene3D" id="1.10.150.130">
    <property type="match status" value="1"/>
</dbReference>